<sequence length="137" mass="15186">MSQNKDRSVMVEDETSSSTNSDVEQTQKTEQANFETNFGCLSMDLLKFLCHELGIFEVNIMQDLINCLAGEAKKKCRLGGLDNSEKEKKVEPDKDSKPASNYNSSKFKFEAFSDKFGSVPSDDMGSKSKSSGDFIPS</sequence>
<evidence type="ECO:0000313" key="3">
    <source>
        <dbReference type="Proteomes" id="UP000789901"/>
    </source>
</evidence>
<protein>
    <submittedName>
        <fullName evidence="2">46194_t:CDS:1</fullName>
    </submittedName>
</protein>
<dbReference type="Proteomes" id="UP000789901">
    <property type="component" value="Unassembled WGS sequence"/>
</dbReference>
<feature type="compositionally biased region" description="Basic and acidic residues" evidence="1">
    <location>
        <begin position="83"/>
        <end position="97"/>
    </location>
</feature>
<feature type="compositionally biased region" description="Polar residues" evidence="1">
    <location>
        <begin position="16"/>
        <end position="28"/>
    </location>
</feature>
<feature type="compositionally biased region" description="Low complexity" evidence="1">
    <location>
        <begin position="121"/>
        <end position="137"/>
    </location>
</feature>
<feature type="region of interest" description="Disordered" evidence="1">
    <location>
        <begin position="1"/>
        <end position="28"/>
    </location>
</feature>
<reference evidence="2 3" key="1">
    <citation type="submission" date="2021-06" db="EMBL/GenBank/DDBJ databases">
        <authorList>
            <person name="Kallberg Y."/>
            <person name="Tangrot J."/>
            <person name="Rosling A."/>
        </authorList>
    </citation>
    <scope>NUCLEOTIDE SEQUENCE [LARGE SCALE GENOMIC DNA]</scope>
    <source>
        <strain evidence="2 3">120-4 pot B 10/14</strain>
    </source>
</reference>
<gene>
    <name evidence="2" type="ORF">GMARGA_LOCUS25877</name>
</gene>
<name>A0ABN7W3F9_GIGMA</name>
<feature type="region of interest" description="Disordered" evidence="1">
    <location>
        <begin position="80"/>
        <end position="103"/>
    </location>
</feature>
<comment type="caution">
    <text evidence="2">The sequence shown here is derived from an EMBL/GenBank/DDBJ whole genome shotgun (WGS) entry which is preliminary data.</text>
</comment>
<feature type="compositionally biased region" description="Basic and acidic residues" evidence="1">
    <location>
        <begin position="1"/>
        <end position="10"/>
    </location>
</feature>
<keyword evidence="3" id="KW-1185">Reference proteome</keyword>
<accession>A0ABN7W3F9</accession>
<evidence type="ECO:0000256" key="1">
    <source>
        <dbReference type="SAM" id="MobiDB-lite"/>
    </source>
</evidence>
<feature type="region of interest" description="Disordered" evidence="1">
    <location>
        <begin position="117"/>
        <end position="137"/>
    </location>
</feature>
<dbReference type="EMBL" id="CAJVQB010029253">
    <property type="protein sequence ID" value="CAG8813783.1"/>
    <property type="molecule type" value="Genomic_DNA"/>
</dbReference>
<proteinExistence type="predicted"/>
<evidence type="ECO:0000313" key="2">
    <source>
        <dbReference type="EMBL" id="CAG8813783.1"/>
    </source>
</evidence>
<organism evidence="2 3">
    <name type="scientific">Gigaspora margarita</name>
    <dbReference type="NCBI Taxonomy" id="4874"/>
    <lineage>
        <taxon>Eukaryota</taxon>
        <taxon>Fungi</taxon>
        <taxon>Fungi incertae sedis</taxon>
        <taxon>Mucoromycota</taxon>
        <taxon>Glomeromycotina</taxon>
        <taxon>Glomeromycetes</taxon>
        <taxon>Diversisporales</taxon>
        <taxon>Gigasporaceae</taxon>
        <taxon>Gigaspora</taxon>
    </lineage>
</organism>